<evidence type="ECO:0000256" key="3">
    <source>
        <dbReference type="ARBA" id="ARBA00023163"/>
    </source>
</evidence>
<dbReference type="Pfam" id="PF12833">
    <property type="entry name" value="HTH_18"/>
    <property type="match status" value="1"/>
</dbReference>
<evidence type="ECO:0000256" key="1">
    <source>
        <dbReference type="ARBA" id="ARBA00023015"/>
    </source>
</evidence>
<reference evidence="5" key="1">
    <citation type="submission" date="2021-02" db="EMBL/GenBank/DDBJ databases">
        <title>Infant gut strain persistence is associated with maternal origin, phylogeny, and functional potential including surface adhesion and iron acquisition.</title>
        <authorList>
            <person name="Lou Y.C."/>
        </authorList>
    </citation>
    <scope>NUCLEOTIDE SEQUENCE</scope>
    <source>
        <strain evidence="5">L3_101_000M1_dasL3_101_000M1_concoct_87</strain>
    </source>
</reference>
<dbReference type="SMART" id="SM00342">
    <property type="entry name" value="HTH_ARAC"/>
    <property type="match status" value="1"/>
</dbReference>
<name>A0A943HIS5_9FIRM</name>
<dbReference type="InterPro" id="IPR018060">
    <property type="entry name" value="HTH_AraC"/>
</dbReference>
<gene>
    <name evidence="5" type="ORF">KHY36_12580</name>
</gene>
<protein>
    <submittedName>
        <fullName evidence="5">AraC family transcriptional regulator</fullName>
    </submittedName>
</protein>
<dbReference type="SUPFAM" id="SSF46689">
    <property type="entry name" value="Homeodomain-like"/>
    <property type="match status" value="2"/>
</dbReference>
<dbReference type="Proteomes" id="UP000759273">
    <property type="component" value="Unassembled WGS sequence"/>
</dbReference>
<dbReference type="PANTHER" id="PTHR43280:SF28">
    <property type="entry name" value="HTH-TYPE TRANSCRIPTIONAL ACTIVATOR RHAS"/>
    <property type="match status" value="1"/>
</dbReference>
<dbReference type="InterPro" id="IPR018062">
    <property type="entry name" value="HTH_AraC-typ_CS"/>
</dbReference>
<evidence type="ECO:0000313" key="5">
    <source>
        <dbReference type="EMBL" id="MBS5333348.1"/>
    </source>
</evidence>
<evidence type="ECO:0000313" key="6">
    <source>
        <dbReference type="Proteomes" id="UP000759273"/>
    </source>
</evidence>
<evidence type="ECO:0000256" key="2">
    <source>
        <dbReference type="ARBA" id="ARBA00023125"/>
    </source>
</evidence>
<comment type="caution">
    <text evidence="5">The sequence shown here is derived from an EMBL/GenBank/DDBJ whole genome shotgun (WGS) entry which is preliminary data.</text>
</comment>
<dbReference type="GO" id="GO:0003700">
    <property type="term" value="F:DNA-binding transcription factor activity"/>
    <property type="evidence" value="ECO:0007669"/>
    <property type="project" value="InterPro"/>
</dbReference>
<evidence type="ECO:0000259" key="4">
    <source>
        <dbReference type="PROSITE" id="PS01124"/>
    </source>
</evidence>
<dbReference type="PROSITE" id="PS00041">
    <property type="entry name" value="HTH_ARAC_FAMILY_1"/>
    <property type="match status" value="1"/>
</dbReference>
<dbReference type="InterPro" id="IPR003313">
    <property type="entry name" value="AraC-bd"/>
</dbReference>
<keyword evidence="3" id="KW-0804">Transcription</keyword>
<dbReference type="InterPro" id="IPR037923">
    <property type="entry name" value="HTH-like"/>
</dbReference>
<dbReference type="Gene3D" id="1.10.10.60">
    <property type="entry name" value="Homeodomain-like"/>
    <property type="match status" value="2"/>
</dbReference>
<dbReference type="PROSITE" id="PS01124">
    <property type="entry name" value="HTH_ARAC_FAMILY_2"/>
    <property type="match status" value="1"/>
</dbReference>
<dbReference type="EMBL" id="JAGZGG010000039">
    <property type="protein sequence ID" value="MBS5333348.1"/>
    <property type="molecule type" value="Genomic_DNA"/>
</dbReference>
<dbReference type="PANTHER" id="PTHR43280">
    <property type="entry name" value="ARAC-FAMILY TRANSCRIPTIONAL REGULATOR"/>
    <property type="match status" value="1"/>
</dbReference>
<keyword evidence="1" id="KW-0805">Transcription regulation</keyword>
<dbReference type="InterPro" id="IPR020449">
    <property type="entry name" value="Tscrpt_reg_AraC-type_HTH"/>
</dbReference>
<accession>A0A943HIS5</accession>
<dbReference type="AlphaFoldDB" id="A0A943HIS5"/>
<proteinExistence type="predicted"/>
<dbReference type="Pfam" id="PF02311">
    <property type="entry name" value="AraC_binding"/>
    <property type="match status" value="1"/>
</dbReference>
<dbReference type="PRINTS" id="PR00032">
    <property type="entry name" value="HTHARAC"/>
</dbReference>
<dbReference type="SUPFAM" id="SSF51215">
    <property type="entry name" value="Regulatory protein AraC"/>
    <property type="match status" value="1"/>
</dbReference>
<keyword evidence="2" id="KW-0238">DNA-binding</keyword>
<dbReference type="InterPro" id="IPR009057">
    <property type="entry name" value="Homeodomain-like_sf"/>
</dbReference>
<dbReference type="GO" id="GO:0043565">
    <property type="term" value="F:sequence-specific DNA binding"/>
    <property type="evidence" value="ECO:0007669"/>
    <property type="project" value="InterPro"/>
</dbReference>
<feature type="domain" description="HTH araC/xylS-type" evidence="4">
    <location>
        <begin position="168"/>
        <end position="266"/>
    </location>
</feature>
<sequence length="276" mass="32668">MEDVRIEHRYNASDFKLGNHHENVYQMLLITNGRIRYRVGSKTYETGRGGILVLNTLEEHDLEVLEYPYERYMVRVQPDFFQNEVKYPEVIAAFIKRPPNFSHLLTVPEPVWNYLYDVVLEMEREYNAKKKYWELYVGADLRRMFITIYRECADVMTMKIGHSVTVAYNIMNYINHHFAEEITVDKIAAELYLNKNYIAHVFKEETGYSLIGYAIALRINRAKVLLTKTDKSITQVAEECGYDDFTYFSRQFKKSTSLTPSAYRKTHADEDEEQKR</sequence>
<organism evidence="5 6">
    <name type="scientific">Subdoligranulum variabile</name>
    <dbReference type="NCBI Taxonomy" id="214851"/>
    <lineage>
        <taxon>Bacteria</taxon>
        <taxon>Bacillati</taxon>
        <taxon>Bacillota</taxon>
        <taxon>Clostridia</taxon>
        <taxon>Eubacteriales</taxon>
        <taxon>Oscillospiraceae</taxon>
        <taxon>Subdoligranulum</taxon>
    </lineage>
</organism>